<evidence type="ECO:0000313" key="2">
    <source>
        <dbReference type="Proteomes" id="UP001234297"/>
    </source>
</evidence>
<keyword evidence="2" id="KW-1185">Reference proteome</keyword>
<dbReference type="Proteomes" id="UP001234297">
    <property type="component" value="Chromosome 7"/>
</dbReference>
<protein>
    <submittedName>
        <fullName evidence="1">Uncharacterized protein</fullName>
    </submittedName>
</protein>
<evidence type="ECO:0000313" key="1">
    <source>
        <dbReference type="EMBL" id="KAJ8628926.1"/>
    </source>
</evidence>
<accession>A0ACC2L6W9</accession>
<gene>
    <name evidence="1" type="ORF">MRB53_022249</name>
</gene>
<name>A0ACC2L6W9_PERAE</name>
<proteinExistence type="predicted"/>
<sequence>MPSQATEIKRTRAYLFHLRFVQTLLAQGEVDPGIENERLNKDSHRAASTIIDMGILEDADRTLDSKKHEGHSIRIPIVQDVGRKTEGSSHSHKCEKGSEFDWQPYNWYGDELEACINEVDRSLFRSAVTMANYMVVERHNVDYVLKQFGLKQHVPFPFHPTVDGFLDWQLESFEKLEKMADPSQMNSFVKNM</sequence>
<reference evidence="1 2" key="1">
    <citation type="journal article" date="2022" name="Hortic Res">
        <title>A haplotype resolved chromosomal level avocado genome allows analysis of novel avocado genes.</title>
        <authorList>
            <person name="Nath O."/>
            <person name="Fletcher S.J."/>
            <person name="Hayward A."/>
            <person name="Shaw L.M."/>
            <person name="Masouleh A.K."/>
            <person name="Furtado A."/>
            <person name="Henry R.J."/>
            <person name="Mitter N."/>
        </authorList>
    </citation>
    <scope>NUCLEOTIDE SEQUENCE [LARGE SCALE GENOMIC DNA]</scope>
    <source>
        <strain evidence="2">cv. Hass</strain>
    </source>
</reference>
<comment type="caution">
    <text evidence="1">The sequence shown here is derived from an EMBL/GenBank/DDBJ whole genome shotgun (WGS) entry which is preliminary data.</text>
</comment>
<dbReference type="EMBL" id="CM056815">
    <property type="protein sequence ID" value="KAJ8628926.1"/>
    <property type="molecule type" value="Genomic_DNA"/>
</dbReference>
<organism evidence="1 2">
    <name type="scientific">Persea americana</name>
    <name type="common">Avocado</name>
    <dbReference type="NCBI Taxonomy" id="3435"/>
    <lineage>
        <taxon>Eukaryota</taxon>
        <taxon>Viridiplantae</taxon>
        <taxon>Streptophyta</taxon>
        <taxon>Embryophyta</taxon>
        <taxon>Tracheophyta</taxon>
        <taxon>Spermatophyta</taxon>
        <taxon>Magnoliopsida</taxon>
        <taxon>Magnoliidae</taxon>
        <taxon>Laurales</taxon>
        <taxon>Lauraceae</taxon>
        <taxon>Persea</taxon>
    </lineage>
</organism>